<keyword evidence="3" id="KW-1185">Reference proteome</keyword>
<feature type="transmembrane region" description="Helical" evidence="1">
    <location>
        <begin position="28"/>
        <end position="48"/>
    </location>
</feature>
<reference evidence="2" key="1">
    <citation type="submission" date="2021-11" db="EMBL/GenBank/DDBJ databases">
        <authorList>
            <person name="Rodrigo-Torres L."/>
            <person name="Arahal R. D."/>
            <person name="Lucena T."/>
        </authorList>
    </citation>
    <scope>NUCLEOTIDE SEQUENCE</scope>
    <source>
        <strain evidence="2">CECT 7929</strain>
    </source>
</reference>
<evidence type="ECO:0000313" key="3">
    <source>
        <dbReference type="Proteomes" id="UP000838672"/>
    </source>
</evidence>
<keyword evidence="1" id="KW-0812">Transmembrane</keyword>
<accession>A0ABN8DUM9</accession>
<gene>
    <name evidence="2" type="ORF">VST7929_02400</name>
</gene>
<protein>
    <recommendedName>
        <fullName evidence="4">MSHA biogenesis protein MshP</fullName>
    </recommendedName>
</protein>
<comment type="caution">
    <text evidence="2">The sequence shown here is derived from an EMBL/GenBank/DDBJ whole genome shotgun (WGS) entry which is preliminary data.</text>
</comment>
<organism evidence="2 3">
    <name type="scientific">Vibrio stylophorae</name>
    <dbReference type="NCBI Taxonomy" id="659351"/>
    <lineage>
        <taxon>Bacteria</taxon>
        <taxon>Pseudomonadati</taxon>
        <taxon>Pseudomonadota</taxon>
        <taxon>Gammaproteobacteria</taxon>
        <taxon>Vibrionales</taxon>
        <taxon>Vibrionaceae</taxon>
        <taxon>Vibrio</taxon>
    </lineage>
</organism>
<evidence type="ECO:0000256" key="1">
    <source>
        <dbReference type="SAM" id="Phobius"/>
    </source>
</evidence>
<dbReference type="EMBL" id="CAKLDI010000001">
    <property type="protein sequence ID" value="CAH0534467.1"/>
    <property type="molecule type" value="Genomic_DNA"/>
</dbReference>
<proteinExistence type="predicted"/>
<keyword evidence="1" id="KW-0472">Membrane</keyword>
<evidence type="ECO:0008006" key="4">
    <source>
        <dbReference type="Google" id="ProtNLM"/>
    </source>
</evidence>
<dbReference type="Proteomes" id="UP000838672">
    <property type="component" value="Unassembled WGS sequence"/>
</dbReference>
<dbReference type="RefSeq" id="WP_237467127.1">
    <property type="nucleotide sequence ID" value="NZ_CAKLDI010000001.1"/>
</dbReference>
<name>A0ABN8DUM9_9VIBR</name>
<evidence type="ECO:0000313" key="2">
    <source>
        <dbReference type="EMBL" id="CAH0534467.1"/>
    </source>
</evidence>
<keyword evidence="1" id="KW-1133">Transmembrane helix</keyword>
<sequence>MFLNQQARQQLGQPCGVQGLRHQRGNMLVLIVFILVVMASLAIAMMRINASSVDTTTKEVMATRAWFAAQSGADWALTRLFPLSGGPAVCQYHNLSAPSTKMPGATGLYGCAVQVSCTSTEVIDRDQRYTAYRILSTGTCGTDMFQVSRHQDVWAKNLHN</sequence>